<dbReference type="PANTHER" id="PTHR33840:SF2">
    <property type="entry name" value="TLE1 PHOSPHOLIPASE DOMAIN-CONTAINING PROTEIN"/>
    <property type="match status" value="1"/>
</dbReference>
<sequence length="188" mass="21507">MLDKSKPDQQLVYYQTGIGTYTPAGFISRMGQKVARVLDEAFAWYLEDHVIGGYKFLMDTYQEGDKICLFGFSRGAYTARALAAMLYRVGLLPPKNVEQVPFAYQIFQDSQQEIKIYKKDKNDPRGYLSKNFRNTFSRQVKVEFVGIWDTVASVGFIPRSLPNTSTNLSVNHVRHALALDERRAKFKA</sequence>
<reference evidence="2 3" key="1">
    <citation type="submission" date="2014-04" db="EMBL/GenBank/DDBJ databases">
        <authorList>
            <consortium name="DOE Joint Genome Institute"/>
            <person name="Kuo A."/>
            <person name="Girlanda M."/>
            <person name="Perotto S."/>
            <person name="Kohler A."/>
            <person name="Nagy L.G."/>
            <person name="Floudas D."/>
            <person name="Copeland A."/>
            <person name="Barry K.W."/>
            <person name="Cichocki N."/>
            <person name="Veneault-Fourrey C."/>
            <person name="LaButti K."/>
            <person name="Lindquist E.A."/>
            <person name="Lipzen A."/>
            <person name="Lundell T."/>
            <person name="Morin E."/>
            <person name="Murat C."/>
            <person name="Sun H."/>
            <person name="Tunlid A."/>
            <person name="Henrissat B."/>
            <person name="Grigoriev I.V."/>
            <person name="Hibbett D.S."/>
            <person name="Martin F."/>
            <person name="Nordberg H.P."/>
            <person name="Cantor M.N."/>
            <person name="Hua S.X."/>
        </authorList>
    </citation>
    <scope>NUCLEOTIDE SEQUENCE [LARGE SCALE GENOMIC DNA]</scope>
    <source>
        <strain evidence="2 3">MUT 4182</strain>
    </source>
</reference>
<protein>
    <recommendedName>
        <fullName evidence="1">T6SS Phospholipase effector Tle1-like catalytic domain-containing protein</fullName>
    </recommendedName>
</protein>
<dbReference type="EMBL" id="KN824091">
    <property type="protein sequence ID" value="KIO15427.1"/>
    <property type="molecule type" value="Genomic_DNA"/>
</dbReference>
<evidence type="ECO:0000313" key="2">
    <source>
        <dbReference type="EMBL" id="KIO15427.1"/>
    </source>
</evidence>
<gene>
    <name evidence="2" type="ORF">M407DRAFT_87119</name>
</gene>
<accession>A0A0C3L116</accession>
<dbReference type="Pfam" id="PF09994">
    <property type="entry name" value="T6SS_Tle1-like_cat"/>
    <property type="match status" value="1"/>
</dbReference>
<evidence type="ECO:0000313" key="3">
    <source>
        <dbReference type="Proteomes" id="UP000054248"/>
    </source>
</evidence>
<name>A0A0C3L116_9AGAM</name>
<dbReference type="InterPro" id="IPR029058">
    <property type="entry name" value="AB_hydrolase_fold"/>
</dbReference>
<feature type="non-terminal residue" evidence="2">
    <location>
        <position position="188"/>
    </location>
</feature>
<dbReference type="STRING" id="1051891.A0A0C3L116"/>
<proteinExistence type="predicted"/>
<dbReference type="PANTHER" id="PTHR33840">
    <property type="match status" value="1"/>
</dbReference>
<dbReference type="HOGENOM" id="CLU_005049_2_1_1"/>
<organism evidence="2 3">
    <name type="scientific">Tulasnella calospora MUT 4182</name>
    <dbReference type="NCBI Taxonomy" id="1051891"/>
    <lineage>
        <taxon>Eukaryota</taxon>
        <taxon>Fungi</taxon>
        <taxon>Dikarya</taxon>
        <taxon>Basidiomycota</taxon>
        <taxon>Agaricomycotina</taxon>
        <taxon>Agaricomycetes</taxon>
        <taxon>Cantharellales</taxon>
        <taxon>Tulasnellaceae</taxon>
        <taxon>Tulasnella</taxon>
    </lineage>
</organism>
<dbReference type="AlphaFoldDB" id="A0A0C3L116"/>
<dbReference type="OrthoDB" id="3162439at2759"/>
<dbReference type="Proteomes" id="UP000054248">
    <property type="component" value="Unassembled WGS sequence"/>
</dbReference>
<dbReference type="SUPFAM" id="SSF53474">
    <property type="entry name" value="alpha/beta-Hydrolases"/>
    <property type="match status" value="1"/>
</dbReference>
<keyword evidence="3" id="KW-1185">Reference proteome</keyword>
<evidence type="ECO:0000259" key="1">
    <source>
        <dbReference type="Pfam" id="PF09994"/>
    </source>
</evidence>
<dbReference type="InterPro" id="IPR018712">
    <property type="entry name" value="Tle1-like_cat"/>
</dbReference>
<reference evidence="3" key="2">
    <citation type="submission" date="2015-01" db="EMBL/GenBank/DDBJ databases">
        <title>Evolutionary Origins and Diversification of the Mycorrhizal Mutualists.</title>
        <authorList>
            <consortium name="DOE Joint Genome Institute"/>
            <consortium name="Mycorrhizal Genomics Consortium"/>
            <person name="Kohler A."/>
            <person name="Kuo A."/>
            <person name="Nagy L.G."/>
            <person name="Floudas D."/>
            <person name="Copeland A."/>
            <person name="Barry K.W."/>
            <person name="Cichocki N."/>
            <person name="Veneault-Fourrey C."/>
            <person name="LaButti K."/>
            <person name="Lindquist E.A."/>
            <person name="Lipzen A."/>
            <person name="Lundell T."/>
            <person name="Morin E."/>
            <person name="Murat C."/>
            <person name="Riley R."/>
            <person name="Ohm R."/>
            <person name="Sun H."/>
            <person name="Tunlid A."/>
            <person name="Henrissat B."/>
            <person name="Grigoriev I.V."/>
            <person name="Hibbett D.S."/>
            <person name="Martin F."/>
        </authorList>
    </citation>
    <scope>NUCLEOTIDE SEQUENCE [LARGE SCALE GENOMIC DNA]</scope>
    <source>
        <strain evidence="3">MUT 4182</strain>
    </source>
</reference>
<feature type="domain" description="T6SS Phospholipase effector Tle1-like catalytic" evidence="1">
    <location>
        <begin position="1"/>
        <end position="187"/>
    </location>
</feature>